<dbReference type="InterPro" id="IPR005490">
    <property type="entry name" value="LD_TPept_cat_dom"/>
</dbReference>
<organism evidence="4 5">
    <name type="scientific">Williamsia sterculiae</name>
    <dbReference type="NCBI Taxonomy" id="1344003"/>
    <lineage>
        <taxon>Bacteria</taxon>
        <taxon>Bacillati</taxon>
        <taxon>Actinomycetota</taxon>
        <taxon>Actinomycetes</taxon>
        <taxon>Mycobacteriales</taxon>
        <taxon>Nocardiaceae</taxon>
        <taxon>Williamsia</taxon>
    </lineage>
</organism>
<dbReference type="EMBL" id="FTNT01000002">
    <property type="protein sequence ID" value="SIR78839.1"/>
    <property type="molecule type" value="Genomic_DNA"/>
</dbReference>
<evidence type="ECO:0000256" key="2">
    <source>
        <dbReference type="SAM" id="SignalP"/>
    </source>
</evidence>
<dbReference type="PANTHER" id="PTHR38589:SF1">
    <property type="entry name" value="BLR0621 PROTEIN"/>
    <property type="match status" value="1"/>
</dbReference>
<dbReference type="PANTHER" id="PTHR38589">
    <property type="entry name" value="BLR0621 PROTEIN"/>
    <property type="match status" value="1"/>
</dbReference>
<feature type="domain" description="L,D-TPase catalytic" evidence="3">
    <location>
        <begin position="36"/>
        <end position="205"/>
    </location>
</feature>
<dbReference type="Pfam" id="PF03734">
    <property type="entry name" value="YkuD"/>
    <property type="match status" value="1"/>
</dbReference>
<sequence>MLLLWSMRFFVLLGMAVSFVAFPAMANADPASTQLIVVSAAKQSDQTATLTAYQRQGTTWRPIIGPALAHLGTLGMGVPADNVSRTPMGTFRLDQAFGRQANPGTAMPYFRSTQQDWWDENPSSPTYNTHVRSSTSPGGDSENLYDSGPVYDYAVNIAHNPTRTPGRASGMFLHVTDGQPTQGCVATDRNTMIALLRWLDPKQTPTISIGVNVPAPTSGSAPVVPAGDLPGRDLLPSWLLDLIATVQRMLPV</sequence>
<evidence type="ECO:0000313" key="5">
    <source>
        <dbReference type="Proteomes" id="UP000186218"/>
    </source>
</evidence>
<keyword evidence="5" id="KW-1185">Reference proteome</keyword>
<proteinExistence type="predicted"/>
<keyword evidence="2" id="KW-0732">Signal</keyword>
<dbReference type="Proteomes" id="UP000186218">
    <property type="component" value="Unassembled WGS sequence"/>
</dbReference>
<dbReference type="GO" id="GO:0016740">
    <property type="term" value="F:transferase activity"/>
    <property type="evidence" value="ECO:0007669"/>
    <property type="project" value="InterPro"/>
</dbReference>
<feature type="chain" id="PRO_5038828426" evidence="2">
    <location>
        <begin position="27"/>
        <end position="252"/>
    </location>
</feature>
<evidence type="ECO:0000259" key="3">
    <source>
        <dbReference type="Pfam" id="PF03734"/>
    </source>
</evidence>
<feature type="compositionally biased region" description="Polar residues" evidence="1">
    <location>
        <begin position="118"/>
        <end position="138"/>
    </location>
</feature>
<accession>A0A1N7DSQ2</accession>
<evidence type="ECO:0000313" key="4">
    <source>
        <dbReference type="EMBL" id="SIR78839.1"/>
    </source>
</evidence>
<gene>
    <name evidence="4" type="ORF">SAMN05445060_0875</name>
</gene>
<reference evidence="4 5" key="1">
    <citation type="submission" date="2017-01" db="EMBL/GenBank/DDBJ databases">
        <authorList>
            <person name="Mah S.A."/>
            <person name="Swanson W.J."/>
            <person name="Moy G.W."/>
            <person name="Vacquier V.D."/>
        </authorList>
    </citation>
    <scope>NUCLEOTIDE SEQUENCE [LARGE SCALE GENOMIC DNA]</scope>
    <source>
        <strain evidence="4 5">CPCC 203464</strain>
    </source>
</reference>
<name>A0A1N7DSQ2_9NOCA</name>
<evidence type="ECO:0000256" key="1">
    <source>
        <dbReference type="SAM" id="MobiDB-lite"/>
    </source>
</evidence>
<feature type="signal peptide" evidence="2">
    <location>
        <begin position="1"/>
        <end position="26"/>
    </location>
</feature>
<dbReference type="AlphaFoldDB" id="A0A1N7DSQ2"/>
<dbReference type="STRING" id="1344003.SAMN05445060_0875"/>
<protein>
    <submittedName>
        <fullName evidence="4">L,D-peptidoglycan transpeptidase YkuD, ErfK/YbiS/YcfS/YnhG family</fullName>
    </submittedName>
</protein>
<feature type="region of interest" description="Disordered" evidence="1">
    <location>
        <begin position="118"/>
        <end position="142"/>
    </location>
</feature>